<dbReference type="PANTHER" id="PTHR43883:SF1">
    <property type="entry name" value="GLUCONOKINASE"/>
    <property type="match status" value="1"/>
</dbReference>
<dbReference type="Pfam" id="PF13671">
    <property type="entry name" value="AAA_33"/>
    <property type="match status" value="1"/>
</dbReference>
<name>A0ABD5WT11_9EURY</name>
<dbReference type="EMBL" id="JBHSZH010000005">
    <property type="protein sequence ID" value="MFC7082359.1"/>
    <property type="molecule type" value="Genomic_DNA"/>
</dbReference>
<evidence type="ECO:0000313" key="1">
    <source>
        <dbReference type="EMBL" id="MFC7082359.1"/>
    </source>
</evidence>
<dbReference type="InterPro" id="IPR027417">
    <property type="entry name" value="P-loop_NTPase"/>
</dbReference>
<protein>
    <submittedName>
        <fullName evidence="1">AAA family ATPase</fullName>
    </submittedName>
</protein>
<dbReference type="Proteomes" id="UP001596407">
    <property type="component" value="Unassembled WGS sequence"/>
</dbReference>
<dbReference type="GeneID" id="79304219"/>
<sequence>MSETKTLDRRQETPQLVVVCGLPGVGKTTVAEDIAERLDARLLRTDVIRKEILSDPDYTEEEARMVYREMFDRAREEVEDGGNVVLDGTFKDTRYRNRATVVSESLEADFRLVKVECAEEEVRDRIESREDDESDADFEIHAMYREQFDPISMDHLTVDNSEGIAETTRQVDEEF</sequence>
<reference evidence="1 2" key="1">
    <citation type="journal article" date="2019" name="Int. J. Syst. Evol. Microbiol.">
        <title>The Global Catalogue of Microorganisms (GCM) 10K type strain sequencing project: providing services to taxonomists for standard genome sequencing and annotation.</title>
        <authorList>
            <consortium name="The Broad Institute Genomics Platform"/>
            <consortium name="The Broad Institute Genome Sequencing Center for Infectious Disease"/>
            <person name="Wu L."/>
            <person name="Ma J."/>
        </authorList>
    </citation>
    <scope>NUCLEOTIDE SEQUENCE [LARGE SCALE GENOMIC DNA]</scope>
    <source>
        <strain evidence="1 2">DT72</strain>
    </source>
</reference>
<evidence type="ECO:0000313" key="2">
    <source>
        <dbReference type="Proteomes" id="UP001596407"/>
    </source>
</evidence>
<dbReference type="Gene3D" id="3.40.50.300">
    <property type="entry name" value="P-loop containing nucleotide triphosphate hydrolases"/>
    <property type="match status" value="1"/>
</dbReference>
<dbReference type="PANTHER" id="PTHR43883">
    <property type="entry name" value="SLR0207 PROTEIN"/>
    <property type="match status" value="1"/>
</dbReference>
<dbReference type="RefSeq" id="WP_276279643.1">
    <property type="nucleotide sequence ID" value="NZ_CP119809.1"/>
</dbReference>
<dbReference type="AlphaFoldDB" id="A0ABD5WT11"/>
<organism evidence="1 2">
    <name type="scientific">Halorussus caseinilyticus</name>
    <dbReference type="NCBI Taxonomy" id="3034025"/>
    <lineage>
        <taxon>Archaea</taxon>
        <taxon>Methanobacteriati</taxon>
        <taxon>Methanobacteriota</taxon>
        <taxon>Stenosarchaea group</taxon>
        <taxon>Halobacteria</taxon>
        <taxon>Halobacteriales</taxon>
        <taxon>Haladaptataceae</taxon>
        <taxon>Halorussus</taxon>
    </lineage>
</organism>
<gene>
    <name evidence="1" type="ORF">ACFQJ6_22025</name>
</gene>
<proteinExistence type="predicted"/>
<dbReference type="InterPro" id="IPR052732">
    <property type="entry name" value="Cell-binding_unc_protein"/>
</dbReference>
<accession>A0ABD5WT11</accession>
<comment type="caution">
    <text evidence="1">The sequence shown here is derived from an EMBL/GenBank/DDBJ whole genome shotgun (WGS) entry which is preliminary data.</text>
</comment>
<keyword evidence="2" id="KW-1185">Reference proteome</keyword>
<dbReference type="SUPFAM" id="SSF52540">
    <property type="entry name" value="P-loop containing nucleoside triphosphate hydrolases"/>
    <property type="match status" value="1"/>
</dbReference>